<reference evidence="1" key="1">
    <citation type="journal article" date="2021" name="Proc. Natl. Acad. Sci. U.S.A.">
        <title>A Catalog of Tens of Thousands of Viruses from Human Metagenomes Reveals Hidden Associations with Chronic Diseases.</title>
        <authorList>
            <person name="Tisza M.J."/>
            <person name="Buck C.B."/>
        </authorList>
    </citation>
    <scope>NUCLEOTIDE SEQUENCE</scope>
    <source>
        <strain evidence="1">CtPoO4</strain>
    </source>
</reference>
<organism evidence="1">
    <name type="scientific">Myoviridae sp. ctPoO4</name>
    <dbReference type="NCBI Taxonomy" id="2827685"/>
    <lineage>
        <taxon>Viruses</taxon>
        <taxon>Duplodnaviria</taxon>
        <taxon>Heunggongvirae</taxon>
        <taxon>Uroviricota</taxon>
        <taxon>Caudoviricetes</taxon>
    </lineage>
</organism>
<dbReference type="EMBL" id="BK032629">
    <property type="protein sequence ID" value="DAF52139.1"/>
    <property type="molecule type" value="Genomic_DNA"/>
</dbReference>
<evidence type="ECO:0000313" key="1">
    <source>
        <dbReference type="EMBL" id="DAF52139.1"/>
    </source>
</evidence>
<sequence length="32" mass="3616">MLGDKRYLGFNSNSTYSLHWHILPAIVQPASV</sequence>
<protein>
    <submittedName>
        <fullName evidence="1">Aprataxin-related protein</fullName>
    </submittedName>
</protein>
<proteinExistence type="predicted"/>
<name>A0A8S5SMV3_9CAUD</name>
<accession>A0A8S5SMV3</accession>